<accession>A0A6A6BYJ5</accession>
<dbReference type="GeneID" id="54563182"/>
<evidence type="ECO:0000313" key="1">
    <source>
        <dbReference type="EMBL" id="KAF2159128.1"/>
    </source>
</evidence>
<protein>
    <submittedName>
        <fullName evidence="1">Uncharacterized protein</fullName>
    </submittedName>
</protein>
<organism evidence="1 2">
    <name type="scientific">Zasmidium cellare ATCC 36951</name>
    <dbReference type="NCBI Taxonomy" id="1080233"/>
    <lineage>
        <taxon>Eukaryota</taxon>
        <taxon>Fungi</taxon>
        <taxon>Dikarya</taxon>
        <taxon>Ascomycota</taxon>
        <taxon>Pezizomycotina</taxon>
        <taxon>Dothideomycetes</taxon>
        <taxon>Dothideomycetidae</taxon>
        <taxon>Mycosphaerellales</taxon>
        <taxon>Mycosphaerellaceae</taxon>
        <taxon>Zasmidium</taxon>
    </lineage>
</organism>
<sequence>MPDHASEDPQASLTAFISGPLEVSQAYFTRYYRPRIDDAISSGHKFVVGPVSGIDALSLEYLLSRDVEQSRIKIYMAAFEIAARPAFVAEMKRRLGDHGVMEAKREDGTGALTTWDRDAAMTRDSDYDILRFRTEREQKSIYGVMWRPRVSNTERNWRRRKGEDRMEERHVEYVSHVDSWEMKLRETVPWMRAESDDKNIATQCDGLCDAHRDVVHSMFGKIAFGYGNDGERLA</sequence>
<dbReference type="OrthoDB" id="5422905at2759"/>
<dbReference type="RefSeq" id="XP_033660017.1">
    <property type="nucleotide sequence ID" value="XM_033809910.1"/>
</dbReference>
<dbReference type="Proteomes" id="UP000799537">
    <property type="component" value="Unassembled WGS sequence"/>
</dbReference>
<name>A0A6A6BYJ5_ZASCE</name>
<dbReference type="AlphaFoldDB" id="A0A6A6BYJ5"/>
<gene>
    <name evidence="1" type="ORF">M409DRAFT_30410</name>
</gene>
<keyword evidence="2" id="KW-1185">Reference proteome</keyword>
<dbReference type="EMBL" id="ML993642">
    <property type="protein sequence ID" value="KAF2159128.1"/>
    <property type="molecule type" value="Genomic_DNA"/>
</dbReference>
<evidence type="ECO:0000313" key="2">
    <source>
        <dbReference type="Proteomes" id="UP000799537"/>
    </source>
</evidence>
<reference evidence="1" key="1">
    <citation type="journal article" date="2020" name="Stud. Mycol.">
        <title>101 Dothideomycetes genomes: a test case for predicting lifestyles and emergence of pathogens.</title>
        <authorList>
            <person name="Haridas S."/>
            <person name="Albert R."/>
            <person name="Binder M."/>
            <person name="Bloem J."/>
            <person name="Labutti K."/>
            <person name="Salamov A."/>
            <person name="Andreopoulos B."/>
            <person name="Baker S."/>
            <person name="Barry K."/>
            <person name="Bills G."/>
            <person name="Bluhm B."/>
            <person name="Cannon C."/>
            <person name="Castanera R."/>
            <person name="Culley D."/>
            <person name="Daum C."/>
            <person name="Ezra D."/>
            <person name="Gonzalez J."/>
            <person name="Henrissat B."/>
            <person name="Kuo A."/>
            <person name="Liang C."/>
            <person name="Lipzen A."/>
            <person name="Lutzoni F."/>
            <person name="Magnuson J."/>
            <person name="Mondo S."/>
            <person name="Nolan M."/>
            <person name="Ohm R."/>
            <person name="Pangilinan J."/>
            <person name="Park H.-J."/>
            <person name="Ramirez L."/>
            <person name="Alfaro M."/>
            <person name="Sun H."/>
            <person name="Tritt A."/>
            <person name="Yoshinaga Y."/>
            <person name="Zwiers L.-H."/>
            <person name="Turgeon B."/>
            <person name="Goodwin S."/>
            <person name="Spatafora J."/>
            <person name="Crous P."/>
            <person name="Grigoriev I."/>
        </authorList>
    </citation>
    <scope>NUCLEOTIDE SEQUENCE</scope>
    <source>
        <strain evidence="1">ATCC 36951</strain>
    </source>
</reference>
<proteinExistence type="predicted"/>